<organism evidence="2 3">
    <name type="scientific">Nematostella vectensis</name>
    <name type="common">Starlet sea anemone</name>
    <dbReference type="NCBI Taxonomy" id="45351"/>
    <lineage>
        <taxon>Eukaryota</taxon>
        <taxon>Metazoa</taxon>
        <taxon>Cnidaria</taxon>
        <taxon>Anthozoa</taxon>
        <taxon>Hexacorallia</taxon>
        <taxon>Actiniaria</taxon>
        <taxon>Edwardsiidae</taxon>
        <taxon>Nematostella</taxon>
    </lineage>
</organism>
<dbReference type="InParanoid" id="A7SAC7"/>
<name>A7SAC7_NEMVE</name>
<dbReference type="Proteomes" id="UP000001593">
    <property type="component" value="Unassembled WGS sequence"/>
</dbReference>
<keyword evidence="3" id="KW-1185">Reference proteome</keyword>
<reference evidence="2 3" key="1">
    <citation type="journal article" date="2007" name="Science">
        <title>Sea anemone genome reveals ancestral eumetazoan gene repertoire and genomic organization.</title>
        <authorList>
            <person name="Putnam N.H."/>
            <person name="Srivastava M."/>
            <person name="Hellsten U."/>
            <person name="Dirks B."/>
            <person name="Chapman J."/>
            <person name="Salamov A."/>
            <person name="Terry A."/>
            <person name="Shapiro H."/>
            <person name="Lindquist E."/>
            <person name="Kapitonov V.V."/>
            <person name="Jurka J."/>
            <person name="Genikhovich G."/>
            <person name="Grigoriev I.V."/>
            <person name="Lucas S.M."/>
            <person name="Steele R.E."/>
            <person name="Finnerty J.R."/>
            <person name="Technau U."/>
            <person name="Martindale M.Q."/>
            <person name="Rokhsar D.S."/>
        </authorList>
    </citation>
    <scope>NUCLEOTIDE SEQUENCE [LARGE SCALE GENOMIC DNA]</scope>
    <source>
        <strain evidence="3">CH2 X CH6</strain>
    </source>
</reference>
<evidence type="ECO:0000313" key="2">
    <source>
        <dbReference type="EMBL" id="EDO39350.1"/>
    </source>
</evidence>
<proteinExistence type="predicted"/>
<dbReference type="eggNOG" id="ENOG502S5Q0">
    <property type="taxonomic scope" value="Eukaryota"/>
</dbReference>
<dbReference type="EMBL" id="DS469608">
    <property type="protein sequence ID" value="EDO39350.1"/>
    <property type="molecule type" value="Genomic_DNA"/>
</dbReference>
<feature type="region of interest" description="Disordered" evidence="1">
    <location>
        <begin position="35"/>
        <end position="80"/>
    </location>
</feature>
<evidence type="ECO:0000256" key="1">
    <source>
        <dbReference type="SAM" id="MobiDB-lite"/>
    </source>
</evidence>
<feature type="compositionally biased region" description="Polar residues" evidence="1">
    <location>
        <begin position="43"/>
        <end position="62"/>
    </location>
</feature>
<accession>A7SAC7</accession>
<evidence type="ECO:0000313" key="3">
    <source>
        <dbReference type="Proteomes" id="UP000001593"/>
    </source>
</evidence>
<dbReference type="OMA" id="YEDANTM"/>
<protein>
    <submittedName>
        <fullName evidence="2">Uncharacterized protein</fullName>
    </submittedName>
</protein>
<dbReference type="AlphaFoldDB" id="A7SAC7"/>
<gene>
    <name evidence="2" type="ORF">NEMVEDRAFT_v1g243941</name>
</gene>
<dbReference type="HOGENOM" id="CLU_525105_0_0_1"/>
<sequence length="519" mass="59649">MKSPDDTRRTVLERLRNQEKNRDWASLSSYPSHHRHIRRWSAESGQDNQPTHQYARRSQSPQYLPRIKTPPEYNNKRALRRGREGVVPPVWLREKNAFERNKDKTLNANYLPANGSIPGIVPNVLYSNNQMVPNLAYPYPPGVLPMPVYMGYAPIVPGASYQGGVPMGNFVLPGPGQELYRRSCDAESYEDANTMCKCLHKPWPISSWLFQLRWLGKSSNARHFTEDLIEEFLIEDIIPDLLIDVLSHKKTLNPSHPWYRLASHVCTDLINEDLNLIINQLAAGVFYTHVPIQYLPSHDPLREISCDLIEEVVMETSLPIVKSAIGDLVTGHMTEKKRDDWLEELILETIHPMVYQVACVSLDVNKYEITVSDLIDEVLDDLMRPVIKDAWREVCGAQRQTQLHQVRELAEGRLLDDLCLEHLLSLLAGNNLSLYLRDYTEETMDGLVCGQLIHQYLQVYDEMQKTLSNQALREFQLNLHTDLALDVILNELKAHLDEDMEDLLEKQKAADQIDRFSPS</sequence>